<dbReference type="EMBL" id="KV454542">
    <property type="protein sequence ID" value="ODV66430.1"/>
    <property type="molecule type" value="Genomic_DNA"/>
</dbReference>
<evidence type="ECO:0000313" key="2">
    <source>
        <dbReference type="Proteomes" id="UP000095085"/>
    </source>
</evidence>
<reference evidence="2" key="1">
    <citation type="submission" date="2016-05" db="EMBL/GenBank/DDBJ databases">
        <title>Comparative genomics of biotechnologically important yeasts.</title>
        <authorList>
            <consortium name="DOE Joint Genome Institute"/>
            <person name="Riley R."/>
            <person name="Haridas S."/>
            <person name="Wolfe K.H."/>
            <person name="Lopes M.R."/>
            <person name="Hittinger C.T."/>
            <person name="Goker M."/>
            <person name="Salamov A."/>
            <person name="Wisecaver J."/>
            <person name="Long T.M."/>
            <person name="Aerts A.L."/>
            <person name="Barry K."/>
            <person name="Choi C."/>
            <person name="Clum A."/>
            <person name="Coughlan A.Y."/>
            <person name="Deshpande S."/>
            <person name="Douglass A.P."/>
            <person name="Hanson S.J."/>
            <person name="Klenk H.-P."/>
            <person name="Labutti K."/>
            <person name="Lapidus A."/>
            <person name="Lindquist E."/>
            <person name="Lipzen A."/>
            <person name="Meier-Kolthoff J.P."/>
            <person name="Ohm R.A."/>
            <person name="Otillar R.P."/>
            <person name="Pangilinan J."/>
            <person name="Peng Y."/>
            <person name="Rokas A."/>
            <person name="Rosa C.A."/>
            <person name="Scheuner C."/>
            <person name="Sibirny A.A."/>
            <person name="Slot J.C."/>
            <person name="Stielow J.B."/>
            <person name="Sun H."/>
            <person name="Kurtzman C.P."/>
            <person name="Blackwell M."/>
            <person name="Grigoriev I.V."/>
            <person name="Jeffries T.W."/>
        </authorList>
    </citation>
    <scope>NUCLEOTIDE SEQUENCE [LARGE SCALE GENOMIC DNA]</scope>
    <source>
        <strain evidence="2">NRRL Y-1933</strain>
    </source>
</reference>
<gene>
    <name evidence="1" type="ORF">HYPBUDRAFT_214180</name>
</gene>
<name>A0A1E4RGQ0_9ASCO</name>
<organism evidence="1 2">
    <name type="scientific">Hyphopichia burtonii NRRL Y-1933</name>
    <dbReference type="NCBI Taxonomy" id="984485"/>
    <lineage>
        <taxon>Eukaryota</taxon>
        <taxon>Fungi</taxon>
        <taxon>Dikarya</taxon>
        <taxon>Ascomycota</taxon>
        <taxon>Saccharomycotina</taxon>
        <taxon>Pichiomycetes</taxon>
        <taxon>Debaryomycetaceae</taxon>
        <taxon>Hyphopichia</taxon>
    </lineage>
</organism>
<evidence type="ECO:0000313" key="1">
    <source>
        <dbReference type="EMBL" id="ODV66430.1"/>
    </source>
</evidence>
<dbReference type="GeneID" id="30997624"/>
<dbReference type="RefSeq" id="XP_020075497.1">
    <property type="nucleotide sequence ID" value="XM_020223075.1"/>
</dbReference>
<accession>A0A1E4RGQ0</accession>
<proteinExistence type="predicted"/>
<sequence length="67" mass="7867">MSNSNIVLFQRTMVSLWVVRPPSTSSKYTYLSKWKITHNKTIVITAQRNKQPINKNKAKRLFLVFDV</sequence>
<keyword evidence="2" id="KW-1185">Reference proteome</keyword>
<dbReference type="Proteomes" id="UP000095085">
    <property type="component" value="Unassembled WGS sequence"/>
</dbReference>
<dbReference type="AlphaFoldDB" id="A0A1E4RGQ0"/>
<protein>
    <submittedName>
        <fullName evidence="1">Uncharacterized protein</fullName>
    </submittedName>
</protein>